<keyword evidence="1" id="KW-0732">Signal</keyword>
<reference evidence="2 3" key="1">
    <citation type="submission" date="2024-10" db="EMBL/GenBank/DDBJ databases">
        <title>The Natural Products Discovery Center: Release of the First 8490 Sequenced Strains for Exploring Actinobacteria Biosynthetic Diversity.</title>
        <authorList>
            <person name="Kalkreuter E."/>
            <person name="Kautsar S.A."/>
            <person name="Yang D."/>
            <person name="Bader C.D."/>
            <person name="Teijaro C.N."/>
            <person name="Fluegel L."/>
            <person name="Davis C.M."/>
            <person name="Simpson J.R."/>
            <person name="Lauterbach L."/>
            <person name="Steele A.D."/>
            <person name="Gui C."/>
            <person name="Meng S."/>
            <person name="Li G."/>
            <person name="Viehrig K."/>
            <person name="Ye F."/>
            <person name="Su P."/>
            <person name="Kiefer A.F."/>
            <person name="Nichols A."/>
            <person name="Cepeda A.J."/>
            <person name="Yan W."/>
            <person name="Fan B."/>
            <person name="Jiang Y."/>
            <person name="Adhikari A."/>
            <person name="Zheng C.-J."/>
            <person name="Schuster L."/>
            <person name="Cowan T.M."/>
            <person name="Smanski M.J."/>
            <person name="Chevrette M.G."/>
            <person name="De Carvalho L.P.S."/>
            <person name="Shen B."/>
        </authorList>
    </citation>
    <scope>NUCLEOTIDE SEQUENCE [LARGE SCALE GENOMIC DNA]</scope>
    <source>
        <strain evidence="2 3">NPDC004045</strain>
    </source>
</reference>
<evidence type="ECO:0000313" key="2">
    <source>
        <dbReference type="EMBL" id="MFF0545111.1"/>
    </source>
</evidence>
<accession>A0ABW6PRR8</accession>
<gene>
    <name evidence="2" type="ORF">ACFYTF_19965</name>
</gene>
<dbReference type="PROSITE" id="PS51257">
    <property type="entry name" value="PROKAR_LIPOPROTEIN"/>
    <property type="match status" value="1"/>
</dbReference>
<feature type="signal peptide" evidence="1">
    <location>
        <begin position="1"/>
        <end position="20"/>
    </location>
</feature>
<comment type="caution">
    <text evidence="2">The sequence shown here is derived from an EMBL/GenBank/DDBJ whole genome shotgun (WGS) entry which is preliminary data.</text>
</comment>
<evidence type="ECO:0008006" key="4">
    <source>
        <dbReference type="Google" id="ProtNLM"/>
    </source>
</evidence>
<evidence type="ECO:0000313" key="3">
    <source>
        <dbReference type="Proteomes" id="UP001601444"/>
    </source>
</evidence>
<evidence type="ECO:0000256" key="1">
    <source>
        <dbReference type="SAM" id="SignalP"/>
    </source>
</evidence>
<dbReference type="EMBL" id="JBIAMX010000012">
    <property type="protein sequence ID" value="MFF0545111.1"/>
    <property type="molecule type" value="Genomic_DNA"/>
</dbReference>
<dbReference type="Proteomes" id="UP001601444">
    <property type="component" value="Unassembled WGS sequence"/>
</dbReference>
<organism evidence="2 3">
    <name type="scientific">Nocardia thailandica</name>
    <dbReference type="NCBI Taxonomy" id="257275"/>
    <lineage>
        <taxon>Bacteria</taxon>
        <taxon>Bacillati</taxon>
        <taxon>Actinomycetota</taxon>
        <taxon>Actinomycetes</taxon>
        <taxon>Mycobacteriales</taxon>
        <taxon>Nocardiaceae</taxon>
        <taxon>Nocardia</taxon>
    </lineage>
</organism>
<protein>
    <recommendedName>
        <fullName evidence="4">Secreted protein</fullName>
    </recommendedName>
</protein>
<dbReference type="RefSeq" id="WP_387701606.1">
    <property type="nucleotide sequence ID" value="NZ_JBIAMX010000012.1"/>
</dbReference>
<feature type="chain" id="PRO_5046755551" description="Secreted protein" evidence="1">
    <location>
        <begin position="21"/>
        <end position="131"/>
    </location>
</feature>
<proteinExistence type="predicted"/>
<keyword evidence="3" id="KW-1185">Reference proteome</keyword>
<sequence length="131" mass="13448">MRVMVVPVLATTALACTVIAAGQARPASLPVVYDCADVAVTQPASLTPTCADLGEHLSGLTWTRWDEEAAAGTGTEHRKTCVPDCATGPVAQRPVTVRLSGPHGSPAVFTRLRVTDAAGDTADFLLPVGPG</sequence>
<name>A0ABW6PRR8_9NOCA</name>